<keyword evidence="3" id="KW-0472">Membrane</keyword>
<evidence type="ECO:0000313" key="6">
    <source>
        <dbReference type="Proteomes" id="UP000220527"/>
    </source>
</evidence>
<gene>
    <name evidence="5" type="ORF">CJ255_09235</name>
</gene>
<dbReference type="InterPro" id="IPR036513">
    <property type="entry name" value="STAS_dom_sf"/>
</dbReference>
<dbReference type="InterPro" id="IPR051932">
    <property type="entry name" value="Bact_StressResp_Reg"/>
</dbReference>
<feature type="transmembrane region" description="Helical" evidence="3">
    <location>
        <begin position="245"/>
        <end position="263"/>
    </location>
</feature>
<feature type="coiled-coil region" evidence="1">
    <location>
        <begin position="260"/>
        <end position="290"/>
    </location>
</feature>
<protein>
    <recommendedName>
        <fullName evidence="4">STAS domain-containing protein</fullName>
    </recommendedName>
</protein>
<accession>A0A2A6RKG8</accession>
<feature type="transmembrane region" description="Helical" evidence="3">
    <location>
        <begin position="109"/>
        <end position="128"/>
    </location>
</feature>
<keyword evidence="3" id="KW-1133">Transmembrane helix</keyword>
<dbReference type="OrthoDB" id="153847at2"/>
<feature type="domain" description="STAS" evidence="4">
    <location>
        <begin position="334"/>
        <end position="445"/>
    </location>
</feature>
<dbReference type="CDD" id="cd07041">
    <property type="entry name" value="STAS_RsbR_RsbS_like"/>
    <property type="match status" value="1"/>
</dbReference>
<dbReference type="Gene3D" id="3.30.750.24">
    <property type="entry name" value="STAS domain"/>
    <property type="match status" value="1"/>
</dbReference>
<feature type="transmembrane region" description="Helical" evidence="3">
    <location>
        <begin position="134"/>
        <end position="153"/>
    </location>
</feature>
<evidence type="ECO:0000313" key="5">
    <source>
        <dbReference type="EMBL" id="PDW03358.1"/>
    </source>
</evidence>
<proteinExistence type="predicted"/>
<dbReference type="Proteomes" id="UP000220527">
    <property type="component" value="Unassembled WGS sequence"/>
</dbReference>
<feature type="transmembrane region" description="Helical" evidence="3">
    <location>
        <begin position="162"/>
        <end position="182"/>
    </location>
</feature>
<evidence type="ECO:0000256" key="2">
    <source>
        <dbReference type="SAM" id="MobiDB-lite"/>
    </source>
</evidence>
<evidence type="ECO:0000259" key="4">
    <source>
        <dbReference type="PROSITE" id="PS50801"/>
    </source>
</evidence>
<feature type="transmembrane region" description="Helical" evidence="3">
    <location>
        <begin position="194"/>
        <end position="224"/>
    </location>
</feature>
<keyword evidence="3" id="KW-0812">Transmembrane</keyword>
<sequence>MFSRPPRRTGGNAREHGSLALPQCEHQQTLHAIPESFYPPYKSNTQNNGNTVLLYSKKKNVAKQAEVFVTSCIHMGYTPMSLQTLSNAYRALTSVETSDAEIERRGRNLITLALALAALALLYIPIVIPHEQAGQLIPLLVVTMVIFLVAALLGRKGMVAPGAWLVVGMAQAAVLIATASGIELNVRSTSPFYLVLGLLLAGVMLSALQIWLVFLLNLIGLALVMGNVPPEIRASVEMTRNLTSITILLLMTTVIASVGARSIRQALEAVQAARREAEAANQALAMSNSTLESRVAERTAALEQLAAEQQAAADALQTSLQAQQDLNRIVAELSVPVLPIHEDTLVVPLVGNIDSARAEQILHSVLSRVEQRVVRSVILDVTGVAVVDTHVAGALLRVANATRLMGASVTLAGIRPEVAQALVGLGVDLQVLRTVASLQEALVRNTKADSR</sequence>
<dbReference type="EMBL" id="NQWI01000032">
    <property type="protein sequence ID" value="PDW03358.1"/>
    <property type="molecule type" value="Genomic_DNA"/>
</dbReference>
<reference evidence="6" key="1">
    <citation type="submission" date="2017-08" db="EMBL/GenBank/DDBJ databases">
        <authorList>
            <person name="Grouzdev D.S."/>
            <person name="Gaisin V.A."/>
            <person name="Rysina M.S."/>
            <person name="Gorlenko V.M."/>
        </authorList>
    </citation>
    <scope>NUCLEOTIDE SEQUENCE [LARGE SCALE GENOMIC DNA]</scope>
    <source>
        <strain evidence="6">Kir15-3F</strain>
    </source>
</reference>
<name>A0A2A6RKG8_9CHLR</name>
<keyword evidence="6" id="KW-1185">Reference proteome</keyword>
<dbReference type="PANTHER" id="PTHR33745">
    <property type="entry name" value="RSBT ANTAGONIST PROTEIN RSBS-RELATED"/>
    <property type="match status" value="1"/>
</dbReference>
<keyword evidence="1" id="KW-0175">Coiled coil</keyword>
<dbReference type="PANTHER" id="PTHR33745:SF1">
    <property type="entry name" value="RSBT ANTAGONIST PROTEIN RSBS"/>
    <property type="match status" value="1"/>
</dbReference>
<evidence type="ECO:0000256" key="3">
    <source>
        <dbReference type="SAM" id="Phobius"/>
    </source>
</evidence>
<dbReference type="PROSITE" id="PS50801">
    <property type="entry name" value="STAS"/>
    <property type="match status" value="1"/>
</dbReference>
<dbReference type="InterPro" id="IPR002645">
    <property type="entry name" value="STAS_dom"/>
</dbReference>
<dbReference type="Pfam" id="PF01740">
    <property type="entry name" value="STAS"/>
    <property type="match status" value="1"/>
</dbReference>
<evidence type="ECO:0000256" key="1">
    <source>
        <dbReference type="SAM" id="Coils"/>
    </source>
</evidence>
<dbReference type="AlphaFoldDB" id="A0A2A6RKG8"/>
<comment type="caution">
    <text evidence="5">The sequence shown here is derived from an EMBL/GenBank/DDBJ whole genome shotgun (WGS) entry which is preliminary data.</text>
</comment>
<feature type="region of interest" description="Disordered" evidence="2">
    <location>
        <begin position="1"/>
        <end position="20"/>
    </location>
</feature>
<organism evidence="5 6">
    <name type="scientific">Candidatus Viridilinea mediisalina</name>
    <dbReference type="NCBI Taxonomy" id="2024553"/>
    <lineage>
        <taxon>Bacteria</taxon>
        <taxon>Bacillati</taxon>
        <taxon>Chloroflexota</taxon>
        <taxon>Chloroflexia</taxon>
        <taxon>Chloroflexales</taxon>
        <taxon>Chloroflexineae</taxon>
        <taxon>Oscillochloridaceae</taxon>
        <taxon>Candidatus Viridilinea</taxon>
    </lineage>
</organism>
<dbReference type="SUPFAM" id="SSF52091">
    <property type="entry name" value="SpoIIaa-like"/>
    <property type="match status" value="1"/>
</dbReference>